<dbReference type="EMBL" id="QNBE01000099">
    <property type="protein sequence ID" value="RKX69208.1"/>
    <property type="molecule type" value="Genomic_DNA"/>
</dbReference>
<dbReference type="PANTHER" id="PTHR38792:SF3">
    <property type="entry name" value="BNR_ASP-BOX REPEAT DOMAIN PROTEIN (AFU_ORTHOLOGUE AFUA_7G06430)-RELATED"/>
    <property type="match status" value="1"/>
</dbReference>
<name>A0A660SEJ1_UNCW3</name>
<dbReference type="CDD" id="cd15482">
    <property type="entry name" value="Sialidase_non-viral"/>
    <property type="match status" value="1"/>
</dbReference>
<accession>A0A660SEJ1</accession>
<comment type="caution">
    <text evidence="1">The sequence shown here is derived from an EMBL/GenBank/DDBJ whole genome shotgun (WGS) entry which is preliminary data.</text>
</comment>
<sequence>MVLIFLIFGVWINLRINHDTTTNVQNECQIVVNPLNGNNLVAIWRDFRLGYRRVGVGYSLDGGRTWNDQLFEGTPYTRDSDPGLTVGKDGTFYAVILAFESTSQPNGLFVYRSTDNGVSWDGPYTVIDQVPGVFEDKELIACDRTNSPYQGNLYVPWTRFGATTQIMCARSTDGGFSFESPVRVSDQSGVQWPVPAVGPDGTLYIAWDAYNAIKIDKSTDGGVSFGSDRVIQYVDFGYGYINGGILVFSFPAIDVDITGGPNNGTIYCVYSDYSPAQTDLDIYFTKSTDGGLTWSAKKRINDDALNNGCDQFHPWLTVDRDGRIVVVFLDRRLDPNNYLYDCFITYSTDGGATWAKNERISTVSSDPNAGKAGLLGEYIGVASFDGDIHPAWVDTREGNQDCYTAYWDVGVEERPKKRMVRSPATIVTKFRFSFGHPSDVRIYDVSGRLVKSFTGVTKINWDGGSLPSGVYLVKIESHGKSSGRKVVFIR</sequence>
<dbReference type="InterPro" id="IPR036278">
    <property type="entry name" value="Sialidase_sf"/>
</dbReference>
<dbReference type="PANTHER" id="PTHR38792">
    <property type="entry name" value="BNR/ASP-BOX REPEAT DOMAIN PROTEIN (AFU_ORTHOLOGUE AFUA_7G06430)-RELATED"/>
    <property type="match status" value="1"/>
</dbReference>
<dbReference type="Proteomes" id="UP000268469">
    <property type="component" value="Unassembled WGS sequence"/>
</dbReference>
<dbReference type="InterPro" id="IPR026444">
    <property type="entry name" value="Secre_tail"/>
</dbReference>
<gene>
    <name evidence="1" type="ORF">DRP53_08910</name>
</gene>
<evidence type="ECO:0000313" key="2">
    <source>
        <dbReference type="Proteomes" id="UP000268469"/>
    </source>
</evidence>
<dbReference type="Gene3D" id="2.120.10.10">
    <property type="match status" value="2"/>
</dbReference>
<organism evidence="1 2">
    <name type="scientific">candidate division WOR-3 bacterium</name>
    <dbReference type="NCBI Taxonomy" id="2052148"/>
    <lineage>
        <taxon>Bacteria</taxon>
        <taxon>Bacteria division WOR-3</taxon>
    </lineage>
</organism>
<dbReference type="SUPFAM" id="SSF50939">
    <property type="entry name" value="Sialidases"/>
    <property type="match status" value="2"/>
</dbReference>
<reference evidence="1 2" key="1">
    <citation type="submission" date="2018-06" db="EMBL/GenBank/DDBJ databases">
        <title>Extensive metabolic versatility and redundancy in microbially diverse, dynamic hydrothermal sediments.</title>
        <authorList>
            <person name="Dombrowski N."/>
            <person name="Teske A."/>
            <person name="Baker B.J."/>
        </authorList>
    </citation>
    <scope>NUCLEOTIDE SEQUENCE [LARGE SCALE GENOMIC DNA]</scope>
    <source>
        <strain evidence="1">B36_G15</strain>
    </source>
</reference>
<dbReference type="Pfam" id="PF02012">
    <property type="entry name" value="BNR"/>
    <property type="match status" value="1"/>
</dbReference>
<dbReference type="AlphaFoldDB" id="A0A660SEJ1"/>
<evidence type="ECO:0008006" key="3">
    <source>
        <dbReference type="Google" id="ProtNLM"/>
    </source>
</evidence>
<dbReference type="InterPro" id="IPR002860">
    <property type="entry name" value="BNR_rpt"/>
</dbReference>
<protein>
    <recommendedName>
        <fullName evidence="3">T9SS type A sorting domain-containing protein</fullName>
    </recommendedName>
</protein>
<proteinExistence type="predicted"/>
<dbReference type="NCBIfam" id="TIGR04183">
    <property type="entry name" value="Por_Secre_tail"/>
    <property type="match status" value="1"/>
</dbReference>
<evidence type="ECO:0000313" key="1">
    <source>
        <dbReference type="EMBL" id="RKX69208.1"/>
    </source>
</evidence>